<feature type="non-terminal residue" evidence="3">
    <location>
        <position position="1"/>
    </location>
</feature>
<proteinExistence type="predicted"/>
<organism evidence="3 4">
    <name type="scientific">Aphis craccivora</name>
    <name type="common">Cowpea aphid</name>
    <dbReference type="NCBI Taxonomy" id="307492"/>
    <lineage>
        <taxon>Eukaryota</taxon>
        <taxon>Metazoa</taxon>
        <taxon>Ecdysozoa</taxon>
        <taxon>Arthropoda</taxon>
        <taxon>Hexapoda</taxon>
        <taxon>Insecta</taxon>
        <taxon>Pterygota</taxon>
        <taxon>Neoptera</taxon>
        <taxon>Paraneoptera</taxon>
        <taxon>Hemiptera</taxon>
        <taxon>Sternorrhyncha</taxon>
        <taxon>Aphidomorpha</taxon>
        <taxon>Aphidoidea</taxon>
        <taxon>Aphididae</taxon>
        <taxon>Aphidini</taxon>
        <taxon>Aphis</taxon>
        <taxon>Aphis</taxon>
    </lineage>
</organism>
<evidence type="ECO:0000259" key="2">
    <source>
        <dbReference type="SMART" id="SM00597"/>
    </source>
</evidence>
<dbReference type="SMART" id="SM00597">
    <property type="entry name" value="ZnF_TTF"/>
    <property type="match status" value="1"/>
</dbReference>
<dbReference type="AlphaFoldDB" id="A0A6G0VTU1"/>
<evidence type="ECO:0000256" key="1">
    <source>
        <dbReference type="SAM" id="Coils"/>
    </source>
</evidence>
<keyword evidence="4" id="KW-1185">Reference proteome</keyword>
<dbReference type="Proteomes" id="UP000478052">
    <property type="component" value="Unassembled WGS sequence"/>
</dbReference>
<dbReference type="InterPro" id="IPR006580">
    <property type="entry name" value="Znf_TTF"/>
</dbReference>
<feature type="coiled-coil region" evidence="1">
    <location>
        <begin position="29"/>
        <end position="56"/>
    </location>
</feature>
<protein>
    <submittedName>
        <fullName evidence="3">Zinc finger MYM-type protein 1-like</fullName>
    </submittedName>
</protein>
<feature type="domain" description="TTF-type" evidence="2">
    <location>
        <begin position="192"/>
        <end position="277"/>
    </location>
</feature>
<dbReference type="InterPro" id="IPR008906">
    <property type="entry name" value="HATC_C_dom"/>
</dbReference>
<dbReference type="GO" id="GO:0046983">
    <property type="term" value="F:protein dimerization activity"/>
    <property type="evidence" value="ECO:0007669"/>
    <property type="project" value="InterPro"/>
</dbReference>
<keyword evidence="1" id="KW-0175">Coiled coil</keyword>
<dbReference type="PANTHER" id="PTHR45749:SF21">
    <property type="entry name" value="DUF4371 DOMAIN-CONTAINING PROTEIN"/>
    <property type="match status" value="1"/>
</dbReference>
<evidence type="ECO:0000313" key="3">
    <source>
        <dbReference type="EMBL" id="KAF0709187.1"/>
    </source>
</evidence>
<dbReference type="PANTHER" id="PTHR45749">
    <property type="match status" value="1"/>
</dbReference>
<evidence type="ECO:0000313" key="4">
    <source>
        <dbReference type="Proteomes" id="UP000478052"/>
    </source>
</evidence>
<sequence length="611" mass="69063">HPDQSITLESLMVSSDVIELNNDLVIASVNALDLKFENTESKIENSREQLENNQSTAEIGEQDMSLIPTWVDCVGQFSALLCMLNECNNLLAKVTNVSIPNPISFLTESISMISSIKEKSNEFINMATSVLTSELSLGQTNENNIIDKLLDHDPGKREKVQSSSQRNYLLSLGPFQPKLPRYPININIPQGRQRQFNSNWFTKYPYLEYSVHSDVVYCFICGLFPTGPNRSCAETSWTKEGVKTWHKMKSKDSSGKVLERLIELVEVTDKTGKGTAQNISDVLTKNCLDLEHIAFQSYDYASSMSGKFQGAQAMLSELVGYHIPYIPCQAHRLNTFVEHSCESISIKKTRVQALGLEKKCLSIDLIICISIKSLKETRNNEILINELIASAKSFCLKLDIDFIRDFNQHHRKRLKPSKIDSNQSHVHLTYEDFYRKEFLQVMDTLINLSSENLKSCLVCIQPLFKLLSVPISSSISVEDVEKAFPLFPRNSDMSNVTDFNSALCEINILRLQTENVKSLANVMDVANKLKTIIPMANTLCRLALTSPVTTASNERCFSKLKIIKNHLRTTMSSSRLNDFIILDSEKDVLDNIDLTSMIKIWTSLIERRISV</sequence>
<reference evidence="3 4" key="1">
    <citation type="submission" date="2019-08" db="EMBL/GenBank/DDBJ databases">
        <title>Whole genome of Aphis craccivora.</title>
        <authorList>
            <person name="Voronova N.V."/>
            <person name="Shulinski R.S."/>
            <person name="Bandarenka Y.V."/>
            <person name="Zhorov D.G."/>
            <person name="Warner D."/>
        </authorList>
    </citation>
    <scope>NUCLEOTIDE SEQUENCE [LARGE SCALE GENOMIC DNA]</scope>
    <source>
        <strain evidence="3">180601</strain>
        <tissue evidence="3">Whole Body</tissue>
    </source>
</reference>
<comment type="caution">
    <text evidence="3">The sequence shown here is derived from an EMBL/GenBank/DDBJ whole genome shotgun (WGS) entry which is preliminary data.</text>
</comment>
<name>A0A6G0VTU1_APHCR</name>
<accession>A0A6G0VTU1</accession>
<dbReference type="EMBL" id="VUJU01011978">
    <property type="protein sequence ID" value="KAF0709187.1"/>
    <property type="molecule type" value="Genomic_DNA"/>
</dbReference>
<dbReference type="Pfam" id="PF05699">
    <property type="entry name" value="Dimer_Tnp_hAT"/>
    <property type="match status" value="1"/>
</dbReference>
<gene>
    <name evidence="3" type="ORF">FWK35_00033704</name>
</gene>